<evidence type="ECO:0000313" key="3">
    <source>
        <dbReference type="Proteomes" id="UP000027920"/>
    </source>
</evidence>
<keyword evidence="3" id="KW-1185">Reference proteome</keyword>
<evidence type="ECO:0000256" key="1">
    <source>
        <dbReference type="ARBA" id="ARBA00023604"/>
    </source>
</evidence>
<dbReference type="PANTHER" id="PTHR34598">
    <property type="entry name" value="BLL6449 PROTEIN"/>
    <property type="match status" value="1"/>
</dbReference>
<name>A0A072PHS6_9EURO</name>
<dbReference type="NCBIfam" id="NF041278">
    <property type="entry name" value="CmcJ_NvfI_EfuI"/>
    <property type="match status" value="1"/>
</dbReference>
<dbReference type="RefSeq" id="XP_013261857.1">
    <property type="nucleotide sequence ID" value="XM_013406403.1"/>
</dbReference>
<dbReference type="OrthoDB" id="412788at2759"/>
<dbReference type="AlphaFoldDB" id="A0A072PHS6"/>
<comment type="similarity">
    <text evidence="1">Belongs to the asaB hydroxylase/desaturase family.</text>
</comment>
<evidence type="ECO:0000313" key="2">
    <source>
        <dbReference type="EMBL" id="KEF59267.1"/>
    </source>
</evidence>
<dbReference type="EMBL" id="AMGV01000003">
    <property type="protein sequence ID" value="KEF59267.1"/>
    <property type="molecule type" value="Genomic_DNA"/>
</dbReference>
<dbReference type="Proteomes" id="UP000027920">
    <property type="component" value="Unassembled WGS sequence"/>
</dbReference>
<evidence type="ECO:0008006" key="4">
    <source>
        <dbReference type="Google" id="ProtNLM"/>
    </source>
</evidence>
<dbReference type="InterPro" id="IPR044053">
    <property type="entry name" value="AsaB-like"/>
</dbReference>
<sequence length="312" mass="35695">MSPSVTTSTSTHSPNDIHTTLNYYLDPELGGHSFFEAGTVGYYRRKFDERPVQIRDIRENADEFNISKQGFELAKYPSAERAYVDDEQVKRIVYPEVEELLKTITGATRVHVFSHITRRDSRDKLDVTLQAETSIRSDAKVTQVTPARYIHIDQSTEGALEVLTDNMSPSEVETLVKTRWSIINVWRPINGTVIKDPLAVCDSRTIRDEELIPVTVNLPAKDTGMKYSTITAGRRFELFYAKYNPEHKWYYASGMTPEEVLLIKCFDSVKDGKTARRVPHSAFVDPATKDLDFVRESVEVRCLVFYEDQPNK</sequence>
<dbReference type="VEuPathDB" id="FungiDB:A1O9_04111"/>
<accession>A0A072PHS6</accession>
<comment type="caution">
    <text evidence="2">The sequence shown here is derived from an EMBL/GenBank/DDBJ whole genome shotgun (WGS) entry which is preliminary data.</text>
</comment>
<gene>
    <name evidence="2" type="ORF">A1O9_04111</name>
</gene>
<protein>
    <recommendedName>
        <fullName evidence="4">Methyltransferase</fullName>
    </recommendedName>
</protein>
<dbReference type="PANTHER" id="PTHR34598:SF3">
    <property type="entry name" value="OXIDOREDUCTASE AN1597"/>
    <property type="match status" value="1"/>
</dbReference>
<dbReference type="GeneID" id="25279044"/>
<dbReference type="HOGENOM" id="CLU_042688_2_0_1"/>
<proteinExistence type="inferred from homology"/>
<dbReference type="GO" id="GO:0016491">
    <property type="term" value="F:oxidoreductase activity"/>
    <property type="evidence" value="ECO:0007669"/>
    <property type="project" value="InterPro"/>
</dbReference>
<reference evidence="2 3" key="1">
    <citation type="submission" date="2013-03" db="EMBL/GenBank/DDBJ databases">
        <title>The Genome Sequence of Exophiala aquamarina CBS 119918.</title>
        <authorList>
            <consortium name="The Broad Institute Genomics Platform"/>
            <person name="Cuomo C."/>
            <person name="de Hoog S."/>
            <person name="Gorbushina A."/>
            <person name="Walker B."/>
            <person name="Young S.K."/>
            <person name="Zeng Q."/>
            <person name="Gargeya S."/>
            <person name="Fitzgerald M."/>
            <person name="Haas B."/>
            <person name="Abouelleil A."/>
            <person name="Allen A.W."/>
            <person name="Alvarado L."/>
            <person name="Arachchi H.M."/>
            <person name="Berlin A.M."/>
            <person name="Chapman S.B."/>
            <person name="Gainer-Dewar J."/>
            <person name="Goldberg J."/>
            <person name="Griggs A."/>
            <person name="Gujja S."/>
            <person name="Hansen M."/>
            <person name="Howarth C."/>
            <person name="Imamovic A."/>
            <person name="Ireland A."/>
            <person name="Larimer J."/>
            <person name="McCowan C."/>
            <person name="Murphy C."/>
            <person name="Pearson M."/>
            <person name="Poon T.W."/>
            <person name="Priest M."/>
            <person name="Roberts A."/>
            <person name="Saif S."/>
            <person name="Shea T."/>
            <person name="Sisk P."/>
            <person name="Sykes S."/>
            <person name="Wortman J."/>
            <person name="Nusbaum C."/>
            <person name="Birren B."/>
        </authorList>
    </citation>
    <scope>NUCLEOTIDE SEQUENCE [LARGE SCALE GENOMIC DNA]</scope>
    <source>
        <strain evidence="2 3">CBS 119918</strain>
    </source>
</reference>
<organism evidence="2 3">
    <name type="scientific">Exophiala aquamarina CBS 119918</name>
    <dbReference type="NCBI Taxonomy" id="1182545"/>
    <lineage>
        <taxon>Eukaryota</taxon>
        <taxon>Fungi</taxon>
        <taxon>Dikarya</taxon>
        <taxon>Ascomycota</taxon>
        <taxon>Pezizomycotina</taxon>
        <taxon>Eurotiomycetes</taxon>
        <taxon>Chaetothyriomycetidae</taxon>
        <taxon>Chaetothyriales</taxon>
        <taxon>Herpotrichiellaceae</taxon>
        <taxon>Exophiala</taxon>
    </lineage>
</organism>